<dbReference type="EMBL" id="CP058207">
    <property type="protein sequence ID" value="QLP27121.1"/>
    <property type="molecule type" value="Genomic_DNA"/>
</dbReference>
<feature type="domain" description="HEPN AbiJ-N-terminal" evidence="1">
    <location>
        <begin position="5"/>
        <end position="168"/>
    </location>
</feature>
<sequence length="310" mass="35953">MAIFELFSKRQKKLRGEVADVYQYTNIPNQFRVQVVHIVRDTIGEDSDYETEASNIYKLIHQTLCKEYGVFSLKQYHDSNFQAIFDYFLSEKDHEKCLDIIELSFKLINGYIKSNEWKFRGTTKQKPDDAIEELNIRFKEAGLGYQFESGELVKVDSQFIHSDVVKPTLQILGKNSNYSGANDEFLSAHEHYRHQRYKECLNDCLKSFESLMKAIHKKHSWQFNDTDTAKKLINSCLSNNLVPEYLQNQFSSIRILLESGIPTIRNKEGGHGQGAEITKVPEYLASYTLHLTATNLLFLAKCEESYTKKQ</sequence>
<evidence type="ECO:0008006" key="5">
    <source>
        <dbReference type="Google" id="ProtNLM"/>
    </source>
</evidence>
<accession>A0A7L5X9T8</accession>
<protein>
    <recommendedName>
        <fullName evidence="5">Abortive infection protein-like C-terminal domain-containing protein</fullName>
    </recommendedName>
</protein>
<gene>
    <name evidence="3" type="ORF">HV018_10795</name>
</gene>
<reference evidence="3 4" key="1">
    <citation type="submission" date="2020-06" db="EMBL/GenBank/DDBJ databases">
        <title>REHAB project genomes.</title>
        <authorList>
            <person name="Shaw L.P."/>
        </authorList>
    </citation>
    <scope>NUCLEOTIDE SEQUENCE [LARGE SCALE GENOMIC DNA]</scope>
    <source>
        <strain evidence="3 4">RHB42-C09</strain>
    </source>
</reference>
<dbReference type="InterPro" id="IPR049503">
    <property type="entry name" value="AbiJ_NTD4"/>
</dbReference>
<dbReference type="Pfam" id="PF22809">
    <property type="entry name" value="DUF7014"/>
    <property type="match status" value="1"/>
</dbReference>
<dbReference type="AlphaFoldDB" id="A0A7L5X9T8"/>
<dbReference type="InterPro" id="IPR054280">
    <property type="entry name" value="DUF7014"/>
</dbReference>
<dbReference type="NCBIfam" id="NF046078">
    <property type="entry name" value="STM4504_CBY0614"/>
    <property type="match status" value="1"/>
</dbReference>
<proteinExistence type="predicted"/>
<name>A0A7L5X9T8_9ESCH</name>
<dbReference type="RefSeq" id="WP_181237433.1">
    <property type="nucleotide sequence ID" value="NZ_CP058207.1"/>
</dbReference>
<evidence type="ECO:0000313" key="3">
    <source>
        <dbReference type="EMBL" id="QLP27121.1"/>
    </source>
</evidence>
<evidence type="ECO:0000259" key="1">
    <source>
        <dbReference type="Pfam" id="PF18863"/>
    </source>
</evidence>
<evidence type="ECO:0000259" key="2">
    <source>
        <dbReference type="Pfam" id="PF22809"/>
    </source>
</evidence>
<organism evidence="3 4">
    <name type="scientific">Escherichia marmotae</name>
    <dbReference type="NCBI Taxonomy" id="1499973"/>
    <lineage>
        <taxon>Bacteria</taxon>
        <taxon>Pseudomonadati</taxon>
        <taxon>Pseudomonadota</taxon>
        <taxon>Gammaproteobacteria</taxon>
        <taxon>Enterobacterales</taxon>
        <taxon>Enterobacteriaceae</taxon>
        <taxon>Escherichia</taxon>
    </lineage>
</organism>
<feature type="domain" description="DUF7014" evidence="2">
    <location>
        <begin position="170"/>
        <end position="305"/>
    </location>
</feature>
<dbReference type="Proteomes" id="UP000510862">
    <property type="component" value="Chromosome"/>
</dbReference>
<evidence type="ECO:0000313" key="4">
    <source>
        <dbReference type="Proteomes" id="UP000510862"/>
    </source>
</evidence>
<dbReference type="Pfam" id="PF18863">
    <property type="entry name" value="AbiJ_NTD4"/>
    <property type="match status" value="1"/>
</dbReference>